<evidence type="ECO:0000256" key="1">
    <source>
        <dbReference type="ARBA" id="ARBA00008563"/>
    </source>
</evidence>
<evidence type="ECO:0000313" key="7">
    <source>
        <dbReference type="Proteomes" id="UP000177478"/>
    </source>
</evidence>
<dbReference type="GO" id="GO:0005840">
    <property type="term" value="C:ribosome"/>
    <property type="evidence" value="ECO:0007669"/>
    <property type="project" value="UniProtKB-KW"/>
</dbReference>
<comment type="subunit">
    <text evidence="4">Part of the 50S ribosomal subunit. Contacts protein L20.</text>
</comment>
<dbReference type="EMBL" id="MGKD01000003">
    <property type="protein sequence ID" value="OGN20503.1"/>
    <property type="molecule type" value="Genomic_DNA"/>
</dbReference>
<sequence>MEFAIIKTGGKQYKVSPGNKLAIEKLTQPVGEEFDFDQVLMVGDEADNTAKIGLPLIEGAKVHAKVLAQGKGDKKVVFKYHNKTRYRKKKGHRQPETTVEILKILA</sequence>
<name>A0A1F8G582_9BACT</name>
<keyword evidence="4 5" id="KW-0699">rRNA-binding</keyword>
<comment type="similarity">
    <text evidence="1 4 5">Belongs to the bacterial ribosomal protein bL21 family.</text>
</comment>
<organism evidence="6 7">
    <name type="scientific">Candidatus Yanofskybacteria bacterium RIFCSPHIGHO2_12_FULL_45_19b</name>
    <dbReference type="NCBI Taxonomy" id="1802689"/>
    <lineage>
        <taxon>Bacteria</taxon>
        <taxon>Candidatus Yanofskyibacteriota</taxon>
    </lineage>
</organism>
<evidence type="ECO:0000256" key="2">
    <source>
        <dbReference type="ARBA" id="ARBA00022980"/>
    </source>
</evidence>
<dbReference type="GO" id="GO:1990904">
    <property type="term" value="C:ribonucleoprotein complex"/>
    <property type="evidence" value="ECO:0007669"/>
    <property type="project" value="UniProtKB-KW"/>
</dbReference>
<dbReference type="InterPro" id="IPR001787">
    <property type="entry name" value="Ribosomal_bL21"/>
</dbReference>
<keyword evidence="2 4" id="KW-0689">Ribosomal protein</keyword>
<evidence type="ECO:0000313" key="6">
    <source>
        <dbReference type="EMBL" id="OGN20503.1"/>
    </source>
</evidence>
<dbReference type="Pfam" id="PF00829">
    <property type="entry name" value="Ribosomal_L21p"/>
    <property type="match status" value="1"/>
</dbReference>
<keyword evidence="4 5" id="KW-0694">RNA-binding</keyword>
<gene>
    <name evidence="4" type="primary">rplU</name>
    <name evidence="6" type="ORF">A3F25_00725</name>
</gene>
<proteinExistence type="inferred from homology"/>
<evidence type="ECO:0000256" key="4">
    <source>
        <dbReference type="HAMAP-Rule" id="MF_01363"/>
    </source>
</evidence>
<dbReference type="GO" id="GO:0003735">
    <property type="term" value="F:structural constituent of ribosome"/>
    <property type="evidence" value="ECO:0007669"/>
    <property type="project" value="InterPro"/>
</dbReference>
<dbReference type="NCBIfam" id="TIGR00061">
    <property type="entry name" value="L21"/>
    <property type="match status" value="1"/>
</dbReference>
<dbReference type="HAMAP" id="MF_01363">
    <property type="entry name" value="Ribosomal_bL21"/>
    <property type="match status" value="1"/>
</dbReference>
<dbReference type="SUPFAM" id="SSF141091">
    <property type="entry name" value="L21p-like"/>
    <property type="match status" value="1"/>
</dbReference>
<dbReference type="PANTHER" id="PTHR21349:SF0">
    <property type="entry name" value="LARGE RIBOSOMAL SUBUNIT PROTEIN BL21M"/>
    <property type="match status" value="1"/>
</dbReference>
<evidence type="ECO:0000256" key="3">
    <source>
        <dbReference type="ARBA" id="ARBA00023274"/>
    </source>
</evidence>
<reference evidence="6 7" key="1">
    <citation type="journal article" date="2016" name="Nat. Commun.">
        <title>Thousands of microbial genomes shed light on interconnected biogeochemical processes in an aquifer system.</title>
        <authorList>
            <person name="Anantharaman K."/>
            <person name="Brown C.T."/>
            <person name="Hug L.A."/>
            <person name="Sharon I."/>
            <person name="Castelle C.J."/>
            <person name="Probst A.J."/>
            <person name="Thomas B.C."/>
            <person name="Singh A."/>
            <person name="Wilkins M.J."/>
            <person name="Karaoz U."/>
            <person name="Brodie E.L."/>
            <person name="Williams K.H."/>
            <person name="Hubbard S.S."/>
            <person name="Banfield J.F."/>
        </authorList>
    </citation>
    <scope>NUCLEOTIDE SEQUENCE [LARGE SCALE GENOMIC DNA]</scope>
</reference>
<dbReference type="STRING" id="1802689.A3F25_00725"/>
<dbReference type="InterPro" id="IPR028909">
    <property type="entry name" value="bL21-like"/>
</dbReference>
<dbReference type="GO" id="GO:0005737">
    <property type="term" value="C:cytoplasm"/>
    <property type="evidence" value="ECO:0007669"/>
    <property type="project" value="UniProtKB-ARBA"/>
</dbReference>
<accession>A0A1F8G582</accession>
<comment type="function">
    <text evidence="4 5">This protein binds to 23S rRNA in the presence of protein L20.</text>
</comment>
<dbReference type="PANTHER" id="PTHR21349">
    <property type="entry name" value="50S RIBOSOMAL PROTEIN L21"/>
    <property type="match status" value="1"/>
</dbReference>
<dbReference type="AlphaFoldDB" id="A0A1F8G582"/>
<dbReference type="GO" id="GO:0006412">
    <property type="term" value="P:translation"/>
    <property type="evidence" value="ECO:0007669"/>
    <property type="project" value="UniProtKB-UniRule"/>
</dbReference>
<dbReference type="InterPro" id="IPR036164">
    <property type="entry name" value="bL21-like_sf"/>
</dbReference>
<dbReference type="Proteomes" id="UP000177478">
    <property type="component" value="Unassembled WGS sequence"/>
</dbReference>
<protein>
    <recommendedName>
        <fullName evidence="4">Large ribosomal subunit protein bL21</fullName>
    </recommendedName>
</protein>
<keyword evidence="3 4" id="KW-0687">Ribonucleoprotein</keyword>
<comment type="caution">
    <text evidence="6">The sequence shown here is derived from an EMBL/GenBank/DDBJ whole genome shotgun (WGS) entry which is preliminary data.</text>
</comment>
<evidence type="ECO:0000256" key="5">
    <source>
        <dbReference type="RuleBase" id="RU000562"/>
    </source>
</evidence>
<dbReference type="GO" id="GO:0019843">
    <property type="term" value="F:rRNA binding"/>
    <property type="evidence" value="ECO:0007669"/>
    <property type="project" value="UniProtKB-UniRule"/>
</dbReference>